<sequence>MKKIANINRIDLCYEIFGEDHHENIVLISGLGSQMIRWDDLFCRLLVEKGFRVIRFDNRDSGQSVFKPEKELNFDKGIQQVFAELGKDDIPYSLMHMAEDVIGLMDYLHIEKAHIAGRSMGGVIAQLLGSFFPERVLTLAIIMSTSLRPTLPPSNPDVMTMMMQPKINPLVDKEGYIREKLLFAEKTHGSRYPLDQKKERAIIEEESERSQTKNGVFRQLIAMGSLEYDAEVLRKIRVPVLVIHGTEDPIFHPDCGKDIATTIPNSELIVIEGMGHSIPAELYPFVCENMAELCKNRIL</sequence>
<dbReference type="RefSeq" id="WP_048508720.1">
    <property type="nucleotide sequence ID" value="NZ_LFND01000008.1"/>
</dbReference>
<keyword evidence="3" id="KW-1185">Reference proteome</keyword>
<feature type="domain" description="AB hydrolase-1" evidence="1">
    <location>
        <begin position="25"/>
        <end position="278"/>
    </location>
</feature>
<dbReference type="GO" id="GO:0004806">
    <property type="term" value="F:triacylglycerol lipase activity"/>
    <property type="evidence" value="ECO:0007669"/>
    <property type="project" value="TreeGrafter"/>
</dbReference>
<evidence type="ECO:0000313" key="2">
    <source>
        <dbReference type="EMBL" id="KMQ58601.1"/>
    </source>
</evidence>
<organism evidence="2 3">
    <name type="scientific">Chryseobacterium angstadtii</name>
    <dbReference type="NCBI Taxonomy" id="558151"/>
    <lineage>
        <taxon>Bacteria</taxon>
        <taxon>Pseudomonadati</taxon>
        <taxon>Bacteroidota</taxon>
        <taxon>Flavobacteriia</taxon>
        <taxon>Flavobacteriales</taxon>
        <taxon>Weeksellaceae</taxon>
        <taxon>Chryseobacterium group</taxon>
        <taxon>Chryseobacterium</taxon>
    </lineage>
</organism>
<dbReference type="GO" id="GO:0046503">
    <property type="term" value="P:glycerolipid catabolic process"/>
    <property type="evidence" value="ECO:0007669"/>
    <property type="project" value="TreeGrafter"/>
</dbReference>
<protein>
    <recommendedName>
        <fullName evidence="1">AB hydrolase-1 domain-containing protein</fullName>
    </recommendedName>
</protein>
<comment type="caution">
    <text evidence="2">The sequence shown here is derived from an EMBL/GenBank/DDBJ whole genome shotgun (WGS) entry which is preliminary data.</text>
</comment>
<dbReference type="InterPro" id="IPR050471">
    <property type="entry name" value="AB_hydrolase"/>
</dbReference>
<dbReference type="EMBL" id="LFND01000008">
    <property type="protein sequence ID" value="KMQ58601.1"/>
    <property type="molecule type" value="Genomic_DNA"/>
</dbReference>
<dbReference type="STRING" id="558151.ACM46_21410"/>
<dbReference type="Gene3D" id="3.40.50.1820">
    <property type="entry name" value="alpha/beta hydrolase"/>
    <property type="match status" value="1"/>
</dbReference>
<dbReference type="Pfam" id="PF00561">
    <property type="entry name" value="Abhydrolase_1"/>
    <property type="match status" value="1"/>
</dbReference>
<gene>
    <name evidence="2" type="ORF">ACM46_21410</name>
</gene>
<dbReference type="Proteomes" id="UP000036261">
    <property type="component" value="Unassembled WGS sequence"/>
</dbReference>
<dbReference type="AlphaFoldDB" id="A0A0J7HYM4"/>
<proteinExistence type="predicted"/>
<dbReference type="PATRIC" id="fig|558151.6.peg.4498"/>
<dbReference type="SUPFAM" id="SSF53474">
    <property type="entry name" value="alpha/beta-Hydrolases"/>
    <property type="match status" value="1"/>
</dbReference>
<evidence type="ECO:0000259" key="1">
    <source>
        <dbReference type="Pfam" id="PF00561"/>
    </source>
</evidence>
<dbReference type="OrthoDB" id="9780932at2"/>
<evidence type="ECO:0000313" key="3">
    <source>
        <dbReference type="Proteomes" id="UP000036261"/>
    </source>
</evidence>
<dbReference type="PANTHER" id="PTHR43433:SF5">
    <property type="entry name" value="AB HYDROLASE-1 DOMAIN-CONTAINING PROTEIN"/>
    <property type="match status" value="1"/>
</dbReference>
<reference evidence="2 3" key="1">
    <citation type="journal article" date="2013" name="Int. J. Syst. Evol. Microbiol.">
        <title>Chryseobacterium angstadtii sp. nov., isolated from a newt tank.</title>
        <authorList>
            <person name="Kirk K.E."/>
            <person name="Hoffman J.A."/>
            <person name="Smith K.A."/>
            <person name="Strahan B.L."/>
            <person name="Failor K.C."/>
            <person name="Krebs J.E."/>
            <person name="Gale A.N."/>
            <person name="Do T.D."/>
            <person name="Sontag T.C."/>
            <person name="Batties A.M."/>
            <person name="Mistiszyn K."/>
            <person name="Newman J.D."/>
        </authorList>
    </citation>
    <scope>NUCLEOTIDE SEQUENCE [LARGE SCALE GENOMIC DNA]</scope>
    <source>
        <strain evidence="2 3">KM</strain>
    </source>
</reference>
<name>A0A0J7HYM4_9FLAO</name>
<dbReference type="PANTHER" id="PTHR43433">
    <property type="entry name" value="HYDROLASE, ALPHA/BETA FOLD FAMILY PROTEIN"/>
    <property type="match status" value="1"/>
</dbReference>
<dbReference type="InterPro" id="IPR000073">
    <property type="entry name" value="AB_hydrolase_1"/>
</dbReference>
<dbReference type="InterPro" id="IPR029058">
    <property type="entry name" value="AB_hydrolase_fold"/>
</dbReference>
<accession>A0A0J7HYM4</accession>